<organism evidence="9 10">
    <name type="scientific">Acidaminobacter hydrogenoformans DSM 2784</name>
    <dbReference type="NCBI Taxonomy" id="1120920"/>
    <lineage>
        <taxon>Bacteria</taxon>
        <taxon>Bacillati</taxon>
        <taxon>Bacillota</taxon>
        <taxon>Clostridia</taxon>
        <taxon>Peptostreptococcales</taxon>
        <taxon>Acidaminobacteraceae</taxon>
        <taxon>Acidaminobacter</taxon>
    </lineage>
</organism>
<dbReference type="Pfam" id="PF01168">
    <property type="entry name" value="Ala_racemase_N"/>
    <property type="match status" value="1"/>
</dbReference>
<dbReference type="Gene3D" id="3.20.20.10">
    <property type="entry name" value="Alanine racemase"/>
    <property type="match status" value="1"/>
</dbReference>
<dbReference type="FunFam" id="2.40.37.10:FF:000006">
    <property type="entry name" value="Alanine racemase"/>
    <property type="match status" value="1"/>
</dbReference>
<dbReference type="Pfam" id="PF00842">
    <property type="entry name" value="Ala_racemase_C"/>
    <property type="match status" value="1"/>
</dbReference>
<dbReference type="AlphaFoldDB" id="A0A1G5RU30"/>
<feature type="active site" description="Proton acceptor; specific for D-alanine" evidence="5">
    <location>
        <position position="39"/>
    </location>
</feature>
<evidence type="ECO:0000256" key="3">
    <source>
        <dbReference type="ARBA" id="ARBA00022898"/>
    </source>
</evidence>
<dbReference type="Proteomes" id="UP000199208">
    <property type="component" value="Unassembled WGS sequence"/>
</dbReference>
<dbReference type="PROSITE" id="PS00395">
    <property type="entry name" value="ALANINE_RACEMASE"/>
    <property type="match status" value="1"/>
</dbReference>
<dbReference type="UniPathway" id="UPA00042">
    <property type="reaction ID" value="UER00497"/>
</dbReference>
<reference evidence="9 10" key="1">
    <citation type="submission" date="2016-10" db="EMBL/GenBank/DDBJ databases">
        <authorList>
            <person name="de Groot N.N."/>
        </authorList>
    </citation>
    <scope>NUCLEOTIDE SEQUENCE [LARGE SCALE GENOMIC DNA]</scope>
    <source>
        <strain evidence="9 10">DSM 2784</strain>
    </source>
</reference>
<dbReference type="PANTHER" id="PTHR30511">
    <property type="entry name" value="ALANINE RACEMASE"/>
    <property type="match status" value="1"/>
</dbReference>
<feature type="binding site" evidence="5 7">
    <location>
        <position position="137"/>
    </location>
    <ligand>
        <name>substrate</name>
    </ligand>
</feature>
<dbReference type="GO" id="GO:0008784">
    <property type="term" value="F:alanine racemase activity"/>
    <property type="evidence" value="ECO:0007669"/>
    <property type="project" value="UniProtKB-UniRule"/>
</dbReference>
<dbReference type="PANTHER" id="PTHR30511:SF0">
    <property type="entry name" value="ALANINE RACEMASE, CATABOLIC-RELATED"/>
    <property type="match status" value="1"/>
</dbReference>
<name>A0A1G5RU30_9FIRM</name>
<dbReference type="RefSeq" id="WP_092589635.1">
    <property type="nucleotide sequence ID" value="NZ_FMWL01000003.1"/>
</dbReference>
<comment type="cofactor">
    <cofactor evidence="2 5 6">
        <name>pyridoxal 5'-phosphate</name>
        <dbReference type="ChEBI" id="CHEBI:597326"/>
    </cofactor>
</comment>
<dbReference type="InterPro" id="IPR020622">
    <property type="entry name" value="Ala_racemase_pyridoxalP-BS"/>
</dbReference>
<dbReference type="InterPro" id="IPR001608">
    <property type="entry name" value="Ala_racemase_N"/>
</dbReference>
<comment type="similarity">
    <text evidence="5">Belongs to the alanine racemase family.</text>
</comment>
<comment type="pathway">
    <text evidence="5">Amino-acid biosynthesis; D-alanine biosynthesis; D-alanine from L-alanine: step 1/1.</text>
</comment>
<comment type="catalytic activity">
    <reaction evidence="1 5">
        <text>L-alanine = D-alanine</text>
        <dbReference type="Rhea" id="RHEA:20249"/>
        <dbReference type="ChEBI" id="CHEBI:57416"/>
        <dbReference type="ChEBI" id="CHEBI:57972"/>
        <dbReference type="EC" id="5.1.1.1"/>
    </reaction>
</comment>
<dbReference type="FunFam" id="3.20.20.10:FF:000002">
    <property type="entry name" value="Alanine racemase"/>
    <property type="match status" value="1"/>
</dbReference>
<evidence type="ECO:0000313" key="9">
    <source>
        <dbReference type="EMBL" id="SCZ77635.1"/>
    </source>
</evidence>
<feature type="binding site" evidence="5 7">
    <location>
        <position position="316"/>
    </location>
    <ligand>
        <name>substrate</name>
    </ligand>
</feature>
<feature type="active site" description="Proton acceptor; specific for L-alanine" evidence="5">
    <location>
        <position position="268"/>
    </location>
</feature>
<feature type="modified residue" description="N6-(pyridoxal phosphate)lysine" evidence="5 6">
    <location>
        <position position="39"/>
    </location>
</feature>
<dbReference type="EMBL" id="FMWL01000003">
    <property type="protein sequence ID" value="SCZ77635.1"/>
    <property type="molecule type" value="Genomic_DNA"/>
</dbReference>
<evidence type="ECO:0000256" key="7">
    <source>
        <dbReference type="PIRSR" id="PIRSR600821-52"/>
    </source>
</evidence>
<dbReference type="NCBIfam" id="TIGR00492">
    <property type="entry name" value="alr"/>
    <property type="match status" value="1"/>
</dbReference>
<dbReference type="SMART" id="SM01005">
    <property type="entry name" value="Ala_racemase_C"/>
    <property type="match status" value="1"/>
</dbReference>
<dbReference type="STRING" id="1120920.SAMN03080599_00833"/>
<keyword evidence="10" id="KW-1185">Reference proteome</keyword>
<dbReference type="CDD" id="cd00430">
    <property type="entry name" value="PLPDE_III_AR"/>
    <property type="match status" value="1"/>
</dbReference>
<dbReference type="InterPro" id="IPR009006">
    <property type="entry name" value="Ala_racemase/Decarboxylase_C"/>
</dbReference>
<evidence type="ECO:0000256" key="1">
    <source>
        <dbReference type="ARBA" id="ARBA00000316"/>
    </source>
</evidence>
<proteinExistence type="inferred from homology"/>
<dbReference type="InterPro" id="IPR011079">
    <property type="entry name" value="Ala_racemase_C"/>
</dbReference>
<dbReference type="Gene3D" id="2.40.37.10">
    <property type="entry name" value="Lyase, Ornithine Decarboxylase, Chain A, domain 1"/>
    <property type="match status" value="1"/>
</dbReference>
<dbReference type="OrthoDB" id="9813814at2"/>
<feature type="domain" description="Alanine racemase C-terminal" evidence="8">
    <location>
        <begin position="247"/>
        <end position="374"/>
    </location>
</feature>
<dbReference type="GO" id="GO:0005829">
    <property type="term" value="C:cytosol"/>
    <property type="evidence" value="ECO:0007669"/>
    <property type="project" value="TreeGrafter"/>
</dbReference>
<dbReference type="EC" id="5.1.1.1" evidence="5"/>
<evidence type="ECO:0000256" key="2">
    <source>
        <dbReference type="ARBA" id="ARBA00001933"/>
    </source>
</evidence>
<dbReference type="InterPro" id="IPR029066">
    <property type="entry name" value="PLP-binding_barrel"/>
</dbReference>
<keyword evidence="3 5" id="KW-0663">Pyridoxal phosphate</keyword>
<evidence type="ECO:0000256" key="5">
    <source>
        <dbReference type="HAMAP-Rule" id="MF_01201"/>
    </source>
</evidence>
<gene>
    <name evidence="9" type="ORF">SAMN03080599_00833</name>
</gene>
<accession>A0A1G5RU30</accession>
<dbReference type="HAMAP" id="MF_01201">
    <property type="entry name" value="Ala_racemase"/>
    <property type="match status" value="1"/>
</dbReference>
<dbReference type="InterPro" id="IPR000821">
    <property type="entry name" value="Ala_racemase"/>
</dbReference>
<sequence length="389" mass="43433">MDKIMRPTWAEINLDHLAHNIREVRHHIKPESKILAVVKSDAYGHGAVSVAKTLLDNGADRLAVAILTEAMQLRKVFPDTDIMILGFTPSDQADILVKYNLTQTLYDLETAKQYNEKAVALGKRIKVHLKLETGMGRIGMMPGEQTISDILKISEMPGLEIEGIFTHFAVADELDKTSTMKQIESFIYMIKKLVNNGIVIPICHVSNSAGIIDLPEYCMDMVRPGIMLYGLYPSGKVSHSSIRLKEVMTLKTRIAHIKDLPPGYGISYGHQYFTRGDERIATLPIGYADGFSRMLSGKASVLIRNQRVPVVGRICMDQCMVNVTGLDVGVGESVTVFGGDETNKIWIEDMADWLGTNTHEIICRIDKRIPRVYIMNGKVVDVKDYLQVL</sequence>
<evidence type="ECO:0000259" key="8">
    <source>
        <dbReference type="SMART" id="SM01005"/>
    </source>
</evidence>
<dbReference type="PRINTS" id="PR00992">
    <property type="entry name" value="ALARACEMASE"/>
</dbReference>
<evidence type="ECO:0000256" key="4">
    <source>
        <dbReference type="ARBA" id="ARBA00023235"/>
    </source>
</evidence>
<dbReference type="GO" id="GO:0030632">
    <property type="term" value="P:D-alanine biosynthetic process"/>
    <property type="evidence" value="ECO:0007669"/>
    <property type="project" value="UniProtKB-UniRule"/>
</dbReference>
<evidence type="ECO:0000256" key="6">
    <source>
        <dbReference type="PIRSR" id="PIRSR600821-50"/>
    </source>
</evidence>
<dbReference type="GO" id="GO:0030170">
    <property type="term" value="F:pyridoxal phosphate binding"/>
    <property type="evidence" value="ECO:0007669"/>
    <property type="project" value="UniProtKB-UniRule"/>
</dbReference>
<comment type="function">
    <text evidence="5">Catalyzes the interconversion of L-alanine and D-alanine. May also act on other amino acids.</text>
</comment>
<protein>
    <recommendedName>
        <fullName evidence="5">Alanine racemase</fullName>
        <ecNumber evidence="5">5.1.1.1</ecNumber>
    </recommendedName>
</protein>
<dbReference type="GO" id="GO:0009252">
    <property type="term" value="P:peptidoglycan biosynthetic process"/>
    <property type="evidence" value="ECO:0007669"/>
    <property type="project" value="TreeGrafter"/>
</dbReference>
<evidence type="ECO:0000313" key="10">
    <source>
        <dbReference type="Proteomes" id="UP000199208"/>
    </source>
</evidence>
<dbReference type="SUPFAM" id="SSF50621">
    <property type="entry name" value="Alanine racemase C-terminal domain-like"/>
    <property type="match status" value="1"/>
</dbReference>
<dbReference type="SUPFAM" id="SSF51419">
    <property type="entry name" value="PLP-binding barrel"/>
    <property type="match status" value="1"/>
</dbReference>
<keyword evidence="4 5" id="KW-0413">Isomerase</keyword>